<dbReference type="InterPro" id="IPR036249">
    <property type="entry name" value="Thioredoxin-like_sf"/>
</dbReference>
<keyword evidence="3 5" id="KW-0560">Oxidoreductase</keyword>
<dbReference type="AlphaFoldDB" id="A0A285VIJ5"/>
<evidence type="ECO:0000256" key="1">
    <source>
        <dbReference type="ARBA" id="ARBA00006926"/>
    </source>
</evidence>
<evidence type="ECO:0000313" key="7">
    <source>
        <dbReference type="Proteomes" id="UP000219688"/>
    </source>
</evidence>
<accession>A0A285VIJ5</accession>
<evidence type="ECO:0000256" key="4">
    <source>
        <dbReference type="PIRSR" id="PIRSR000303-1"/>
    </source>
</evidence>
<dbReference type="PROSITE" id="PS51355">
    <property type="entry name" value="GLUTATHIONE_PEROXID_3"/>
    <property type="match status" value="1"/>
</dbReference>
<dbReference type="Proteomes" id="UP000219688">
    <property type="component" value="Unassembled WGS sequence"/>
</dbReference>
<dbReference type="PANTHER" id="PTHR11592:SF40">
    <property type="entry name" value="THIOREDOXIN_GLUTATHIONE PEROXIDASE BTUE"/>
    <property type="match status" value="1"/>
</dbReference>
<dbReference type="PRINTS" id="PR01011">
    <property type="entry name" value="GLUTPROXDASE"/>
</dbReference>
<dbReference type="PANTHER" id="PTHR11592">
    <property type="entry name" value="GLUTATHIONE PEROXIDASE"/>
    <property type="match status" value="1"/>
</dbReference>
<protein>
    <recommendedName>
        <fullName evidence="5">Glutathione peroxidase</fullName>
    </recommendedName>
</protein>
<comment type="similarity">
    <text evidence="1 5">Belongs to the glutathione peroxidase family.</text>
</comment>
<dbReference type="GO" id="GO:0034599">
    <property type="term" value="P:cellular response to oxidative stress"/>
    <property type="evidence" value="ECO:0007669"/>
    <property type="project" value="TreeGrafter"/>
</dbReference>
<evidence type="ECO:0000256" key="5">
    <source>
        <dbReference type="RuleBase" id="RU000499"/>
    </source>
</evidence>
<dbReference type="InterPro" id="IPR000889">
    <property type="entry name" value="Glutathione_peroxidase"/>
</dbReference>
<feature type="active site" evidence="4">
    <location>
        <position position="46"/>
    </location>
</feature>
<dbReference type="Pfam" id="PF00255">
    <property type="entry name" value="GSHPx"/>
    <property type="match status" value="1"/>
</dbReference>
<dbReference type="EMBL" id="OBQK01000002">
    <property type="protein sequence ID" value="SOC53697.1"/>
    <property type="molecule type" value="Genomic_DNA"/>
</dbReference>
<dbReference type="PIRSF" id="PIRSF000303">
    <property type="entry name" value="Glutathion_perox"/>
    <property type="match status" value="1"/>
</dbReference>
<evidence type="ECO:0000256" key="3">
    <source>
        <dbReference type="ARBA" id="ARBA00023002"/>
    </source>
</evidence>
<evidence type="ECO:0000256" key="2">
    <source>
        <dbReference type="ARBA" id="ARBA00022559"/>
    </source>
</evidence>
<dbReference type="Gene3D" id="3.40.30.10">
    <property type="entry name" value="Glutaredoxin"/>
    <property type="match status" value="1"/>
</dbReference>
<dbReference type="GO" id="GO:0004601">
    <property type="term" value="F:peroxidase activity"/>
    <property type="evidence" value="ECO:0007669"/>
    <property type="project" value="UniProtKB-KW"/>
</dbReference>
<name>A0A285VIJ5_9MICO</name>
<proteinExistence type="inferred from homology"/>
<evidence type="ECO:0000313" key="6">
    <source>
        <dbReference type="EMBL" id="SOC53697.1"/>
    </source>
</evidence>
<organism evidence="6 7">
    <name type="scientific">Ornithinimicrobium cerasi</name>
    <dbReference type="NCBI Taxonomy" id="2248773"/>
    <lineage>
        <taxon>Bacteria</taxon>
        <taxon>Bacillati</taxon>
        <taxon>Actinomycetota</taxon>
        <taxon>Actinomycetes</taxon>
        <taxon>Micrococcales</taxon>
        <taxon>Ornithinimicrobiaceae</taxon>
        <taxon>Ornithinimicrobium</taxon>
    </lineage>
</organism>
<dbReference type="CDD" id="cd00340">
    <property type="entry name" value="GSH_Peroxidase"/>
    <property type="match status" value="1"/>
</dbReference>
<sequence length="179" mass="19312">MRLTERTYSGPVSLHDIPLTTLDGRPTTLGEHAGRVLLAVNVASRCGLTPQYADLEQLQEEYGGRGLTVVGIPCNQFGGQEPGTNEEIAQFCSATYGVSFPMMDKVDVNGEDRHPLFVELTQVPDADGEAGDVGWNFEKWVIDGTGEPVARFRSRVEPTDPQVVGAIEGALAGADRPNR</sequence>
<keyword evidence="7" id="KW-1185">Reference proteome</keyword>
<gene>
    <name evidence="6" type="ORF">SAMN05421879_10273</name>
</gene>
<keyword evidence="2 5" id="KW-0575">Peroxidase</keyword>
<reference evidence="7" key="1">
    <citation type="submission" date="2017-08" db="EMBL/GenBank/DDBJ databases">
        <authorList>
            <person name="Varghese N."/>
            <person name="Submissions S."/>
        </authorList>
    </citation>
    <scope>NUCLEOTIDE SEQUENCE [LARGE SCALE GENOMIC DNA]</scope>
    <source>
        <strain evidence="7">USBA17B2</strain>
    </source>
</reference>
<dbReference type="SUPFAM" id="SSF52833">
    <property type="entry name" value="Thioredoxin-like"/>
    <property type="match status" value="1"/>
</dbReference>